<dbReference type="PIRSF" id="PIRSF018968">
    <property type="entry name" value="ABC_permease_BceB"/>
    <property type="match status" value="1"/>
</dbReference>
<proteinExistence type="inferred from homology"/>
<reference evidence="8 9" key="1">
    <citation type="submission" date="2023-05" db="EMBL/GenBank/DDBJ databases">
        <title>Rombocin, a short stable natural nisin variant, displays selective antimicrobial activity against Listeria monocytogenes and employs dual mode of action to kill target bacterial strains.</title>
        <authorList>
            <person name="Wambui J."/>
            <person name="Stephan R."/>
            <person name="Kuipers O.P."/>
        </authorList>
    </citation>
    <scope>NUCLEOTIDE SEQUENCE [LARGE SCALE GENOMIC DNA]</scope>
    <source>
        <strain evidence="8 9">RC002</strain>
    </source>
</reference>
<feature type="transmembrane region" description="Helical" evidence="6">
    <location>
        <begin position="153"/>
        <end position="174"/>
    </location>
</feature>
<keyword evidence="6" id="KW-0813">Transport</keyword>
<dbReference type="Pfam" id="PF02687">
    <property type="entry name" value="FtsX"/>
    <property type="match status" value="1"/>
</dbReference>
<evidence type="ECO:0000256" key="4">
    <source>
        <dbReference type="ARBA" id="ARBA00022989"/>
    </source>
</evidence>
<dbReference type="PANTHER" id="PTHR46795">
    <property type="entry name" value="ABC TRANSPORTER PERMEASE-RELATED-RELATED"/>
    <property type="match status" value="1"/>
</dbReference>
<keyword evidence="9" id="KW-1185">Reference proteome</keyword>
<feature type="transmembrane region" description="Helical" evidence="6">
    <location>
        <begin position="20"/>
        <end position="38"/>
    </location>
</feature>
<evidence type="ECO:0000313" key="8">
    <source>
        <dbReference type="EMBL" id="MDK2562550.1"/>
    </source>
</evidence>
<keyword evidence="5 6" id="KW-0472">Membrane</keyword>
<feature type="transmembrane region" description="Helical" evidence="6">
    <location>
        <begin position="100"/>
        <end position="130"/>
    </location>
</feature>
<dbReference type="InterPro" id="IPR027022">
    <property type="entry name" value="ABC_permease_BceB-typ"/>
</dbReference>
<feature type="transmembrane region" description="Helical" evidence="6">
    <location>
        <begin position="527"/>
        <end position="546"/>
    </location>
</feature>
<evidence type="ECO:0000256" key="1">
    <source>
        <dbReference type="ARBA" id="ARBA00004651"/>
    </source>
</evidence>
<evidence type="ECO:0000259" key="7">
    <source>
        <dbReference type="Pfam" id="PF02687"/>
    </source>
</evidence>
<sequence>MLIKIASSNIRKNFSFYKLYIVSLTIIISMYVTFQSFAHDTIMLSKISQDGRVETISNTINIFFIGFVIFFMLYFNNFFIKKTSKELGIYSLLGFSKKKISLLLIYESIIITISSFLFSIFAGSILYIFINKALFTILEINDASLNQIINKTAVFNSFILILIMTLTIVISNIYELKKLTLINLVNYSKNKEKVIKNRPFVGVVGFLLLIIGYSLSINIINLQESIWVKIGYQPVALFVLCSTVLGTIIVIRYSVSLVLSKIRENKNILYAKISNIVIPRFIYRMNSKSKILIVVTLLVSGTVTMLSCQLLTNHYTLKANERINPSAIEYTLNNKDINSNVNKLSSTYNFNSSETEILQLKADSKDKIPYEYTKKQNHSFDVISYSDFKDLLKNQGNTYNFKKLKSGEGIFINYYPNDESLNQEYKLKLGNKNKFKTIKVVENTVSNSISFQNSIATLVVPDIDYNNMNLDDSIQRKTVFSLNGKGLRDNKEFYNEIHKVIKGTDKGFASSYARNSSIKEANVSTDLLLLFITVLLFITTGNMLYFTNLVETLNVKDEYFILSKMGYSFKMIKKIIRREIALMYIIPLILGILNGFFALICYRYMLVDTLIGNLQILKLPLIYTIAIFGTIYLIFYLITINSCKKTILEARVI</sequence>
<feature type="transmembrane region" description="Helical" evidence="6">
    <location>
        <begin position="232"/>
        <end position="255"/>
    </location>
</feature>
<organism evidence="8 9">
    <name type="scientific">Romboutsia sedimentorum</name>
    <dbReference type="NCBI Taxonomy" id="1368474"/>
    <lineage>
        <taxon>Bacteria</taxon>
        <taxon>Bacillati</taxon>
        <taxon>Bacillota</taxon>
        <taxon>Clostridia</taxon>
        <taxon>Peptostreptococcales</taxon>
        <taxon>Peptostreptococcaceae</taxon>
        <taxon>Romboutsia</taxon>
    </lineage>
</organism>
<dbReference type="Proteomes" id="UP001301012">
    <property type="component" value="Unassembled WGS sequence"/>
</dbReference>
<feature type="transmembrane region" description="Helical" evidence="6">
    <location>
        <begin position="291"/>
        <end position="312"/>
    </location>
</feature>
<feature type="domain" description="ABC3 transporter permease C-terminal" evidence="7">
    <location>
        <begin position="59"/>
        <end position="178"/>
    </location>
</feature>
<comment type="caution">
    <text evidence="8">The sequence shown here is derived from an EMBL/GenBank/DDBJ whole genome shotgun (WGS) entry which is preliminary data.</text>
</comment>
<dbReference type="InterPro" id="IPR052536">
    <property type="entry name" value="ABC-4_Integral_Memb_Prot"/>
</dbReference>
<keyword evidence="4 6" id="KW-1133">Transmembrane helix</keyword>
<evidence type="ECO:0000256" key="2">
    <source>
        <dbReference type="ARBA" id="ARBA00022475"/>
    </source>
</evidence>
<keyword evidence="2 6" id="KW-1003">Cell membrane</keyword>
<keyword evidence="3 6" id="KW-0812">Transmembrane</keyword>
<feature type="transmembrane region" description="Helical" evidence="6">
    <location>
        <begin position="617"/>
        <end position="638"/>
    </location>
</feature>
<comment type="similarity">
    <text evidence="6">Belongs to the ABC-4 integral membrane protein family.</text>
</comment>
<feature type="transmembrane region" description="Helical" evidence="6">
    <location>
        <begin position="580"/>
        <end position="605"/>
    </location>
</feature>
<accession>A0ABT7E6J7</accession>
<name>A0ABT7E6J7_9FIRM</name>
<evidence type="ECO:0000256" key="3">
    <source>
        <dbReference type="ARBA" id="ARBA00022692"/>
    </source>
</evidence>
<dbReference type="PANTHER" id="PTHR46795:SF3">
    <property type="entry name" value="ABC TRANSPORTER PERMEASE"/>
    <property type="match status" value="1"/>
</dbReference>
<evidence type="ECO:0000313" key="9">
    <source>
        <dbReference type="Proteomes" id="UP001301012"/>
    </source>
</evidence>
<evidence type="ECO:0000256" key="6">
    <source>
        <dbReference type="PIRNR" id="PIRNR018968"/>
    </source>
</evidence>
<dbReference type="RefSeq" id="WP_284131523.1">
    <property type="nucleotide sequence ID" value="NZ_JASKYM010000001.1"/>
</dbReference>
<feature type="transmembrane region" description="Helical" evidence="6">
    <location>
        <begin position="199"/>
        <end position="220"/>
    </location>
</feature>
<comment type="subcellular location">
    <subcellularLocation>
        <location evidence="1 6">Cell membrane</location>
        <topology evidence="1 6">Multi-pass membrane protein</topology>
    </subcellularLocation>
</comment>
<gene>
    <name evidence="8" type="ORF">QOZ84_03235</name>
</gene>
<dbReference type="InterPro" id="IPR003838">
    <property type="entry name" value="ABC3_permease_C"/>
</dbReference>
<feature type="transmembrane region" description="Helical" evidence="6">
    <location>
        <begin position="58"/>
        <end position="79"/>
    </location>
</feature>
<evidence type="ECO:0000256" key="5">
    <source>
        <dbReference type="ARBA" id="ARBA00023136"/>
    </source>
</evidence>
<dbReference type="EMBL" id="JASKYM010000001">
    <property type="protein sequence ID" value="MDK2562550.1"/>
    <property type="molecule type" value="Genomic_DNA"/>
</dbReference>
<protein>
    <submittedName>
        <fullName evidence="8">ABC transporter permease</fullName>
    </submittedName>
</protein>